<proteinExistence type="predicted"/>
<keyword evidence="2" id="KW-1185">Reference proteome</keyword>
<protein>
    <submittedName>
        <fullName evidence="1">Uncharacterized protein</fullName>
    </submittedName>
</protein>
<dbReference type="AlphaFoldDB" id="A0A9P6BX47"/>
<dbReference type="Proteomes" id="UP000807342">
    <property type="component" value="Unassembled WGS sequence"/>
</dbReference>
<name>A0A9P6BX47_9AGAR</name>
<reference evidence="1" key="1">
    <citation type="submission" date="2020-11" db="EMBL/GenBank/DDBJ databases">
        <authorList>
            <consortium name="DOE Joint Genome Institute"/>
            <person name="Ahrendt S."/>
            <person name="Riley R."/>
            <person name="Andreopoulos W."/>
            <person name="Labutti K."/>
            <person name="Pangilinan J."/>
            <person name="Ruiz-Duenas F.J."/>
            <person name="Barrasa J.M."/>
            <person name="Sanchez-Garcia M."/>
            <person name="Camarero S."/>
            <person name="Miyauchi S."/>
            <person name="Serrano A."/>
            <person name="Linde D."/>
            <person name="Babiker R."/>
            <person name="Drula E."/>
            <person name="Ayuso-Fernandez I."/>
            <person name="Pacheco R."/>
            <person name="Padilla G."/>
            <person name="Ferreira P."/>
            <person name="Barriuso J."/>
            <person name="Kellner H."/>
            <person name="Castanera R."/>
            <person name="Alfaro M."/>
            <person name="Ramirez L."/>
            <person name="Pisabarro A.G."/>
            <person name="Kuo A."/>
            <person name="Tritt A."/>
            <person name="Lipzen A."/>
            <person name="He G."/>
            <person name="Yan M."/>
            <person name="Ng V."/>
            <person name="Cullen D."/>
            <person name="Martin F."/>
            <person name="Rosso M.-N."/>
            <person name="Henrissat B."/>
            <person name="Hibbett D."/>
            <person name="Martinez A.T."/>
            <person name="Grigoriev I.V."/>
        </authorList>
    </citation>
    <scope>NUCLEOTIDE SEQUENCE</scope>
    <source>
        <strain evidence="1">MF-IS2</strain>
    </source>
</reference>
<sequence>MPCKAKNKPASNDMAAFKPSSNIEHFLVLMNQNRQIASKFTTMELMSIARDKWEQVFMDLLAMKFKKVDEPTTASSSSTVPIEVDDNADNISDDKLSPAEDLTNTIVYFGKWFQSNNIPNNVRSGLINNIRHLAMMFNLIPAPHQCPPPPPPCARSHQDDAIPC</sequence>
<gene>
    <name evidence="1" type="ORF">P691DRAFT_766792</name>
</gene>
<dbReference type="EMBL" id="MU152083">
    <property type="protein sequence ID" value="KAF9441070.1"/>
    <property type="molecule type" value="Genomic_DNA"/>
</dbReference>
<accession>A0A9P6BX47</accession>
<evidence type="ECO:0000313" key="2">
    <source>
        <dbReference type="Proteomes" id="UP000807342"/>
    </source>
</evidence>
<evidence type="ECO:0000313" key="1">
    <source>
        <dbReference type="EMBL" id="KAF9441070.1"/>
    </source>
</evidence>
<organism evidence="1 2">
    <name type="scientific">Macrolepiota fuliginosa MF-IS2</name>
    <dbReference type="NCBI Taxonomy" id="1400762"/>
    <lineage>
        <taxon>Eukaryota</taxon>
        <taxon>Fungi</taxon>
        <taxon>Dikarya</taxon>
        <taxon>Basidiomycota</taxon>
        <taxon>Agaricomycotina</taxon>
        <taxon>Agaricomycetes</taxon>
        <taxon>Agaricomycetidae</taxon>
        <taxon>Agaricales</taxon>
        <taxon>Agaricineae</taxon>
        <taxon>Agaricaceae</taxon>
        <taxon>Macrolepiota</taxon>
    </lineage>
</organism>
<comment type="caution">
    <text evidence="1">The sequence shown here is derived from an EMBL/GenBank/DDBJ whole genome shotgun (WGS) entry which is preliminary data.</text>
</comment>